<gene>
    <name evidence="1" type="ORF">ATANTOWER_026332</name>
</gene>
<accession>A0ABU7BSH7</accession>
<dbReference type="EMBL" id="JAHUTI010065232">
    <property type="protein sequence ID" value="MED6253313.1"/>
    <property type="molecule type" value="Genomic_DNA"/>
</dbReference>
<keyword evidence="2" id="KW-1185">Reference proteome</keyword>
<reference evidence="1 2" key="1">
    <citation type="submission" date="2021-07" db="EMBL/GenBank/DDBJ databases">
        <authorList>
            <person name="Palmer J.M."/>
        </authorList>
    </citation>
    <scope>NUCLEOTIDE SEQUENCE [LARGE SCALE GENOMIC DNA]</scope>
    <source>
        <strain evidence="1 2">AT_MEX2019</strain>
        <tissue evidence="1">Muscle</tissue>
    </source>
</reference>
<evidence type="ECO:0000313" key="1">
    <source>
        <dbReference type="EMBL" id="MED6253313.1"/>
    </source>
</evidence>
<protein>
    <submittedName>
        <fullName evidence="1">Uncharacterized protein</fullName>
    </submittedName>
</protein>
<comment type="caution">
    <text evidence="1">The sequence shown here is derived from an EMBL/GenBank/DDBJ whole genome shotgun (WGS) entry which is preliminary data.</text>
</comment>
<sequence length="113" mass="12656">MPCSSPPSPPTLSPALPFCHIHFQDRKFFKGFFAKVGKKATRAVLWVSADGLRVVDDKTKSADQLILEVTSYILFPLLRKATEHFLYHPNEVWGCCEENCTTPSVQQMASLSV</sequence>
<evidence type="ECO:0000313" key="2">
    <source>
        <dbReference type="Proteomes" id="UP001345963"/>
    </source>
</evidence>
<organism evidence="1 2">
    <name type="scientific">Ataeniobius toweri</name>
    <dbReference type="NCBI Taxonomy" id="208326"/>
    <lineage>
        <taxon>Eukaryota</taxon>
        <taxon>Metazoa</taxon>
        <taxon>Chordata</taxon>
        <taxon>Craniata</taxon>
        <taxon>Vertebrata</taxon>
        <taxon>Euteleostomi</taxon>
        <taxon>Actinopterygii</taxon>
        <taxon>Neopterygii</taxon>
        <taxon>Teleostei</taxon>
        <taxon>Neoteleostei</taxon>
        <taxon>Acanthomorphata</taxon>
        <taxon>Ovalentaria</taxon>
        <taxon>Atherinomorphae</taxon>
        <taxon>Cyprinodontiformes</taxon>
        <taxon>Goodeidae</taxon>
        <taxon>Ataeniobius</taxon>
    </lineage>
</organism>
<name>A0ABU7BSH7_9TELE</name>
<proteinExistence type="predicted"/>
<dbReference type="Proteomes" id="UP001345963">
    <property type="component" value="Unassembled WGS sequence"/>
</dbReference>